<organism evidence="8 9">
    <name type="scientific">Myxococcus fulvus</name>
    <dbReference type="NCBI Taxonomy" id="33"/>
    <lineage>
        <taxon>Bacteria</taxon>
        <taxon>Pseudomonadati</taxon>
        <taxon>Myxococcota</taxon>
        <taxon>Myxococcia</taxon>
        <taxon>Myxococcales</taxon>
        <taxon>Cystobacterineae</taxon>
        <taxon>Myxococcaceae</taxon>
        <taxon>Myxococcus</taxon>
    </lineage>
</organism>
<name>A0A511T9E5_MYXFU</name>
<dbReference type="PANTHER" id="PTHR46577:SF2">
    <property type="entry name" value="TRANSCRIPTIONAL REGULATORY PROTEIN"/>
    <property type="match status" value="1"/>
</dbReference>
<dbReference type="PANTHER" id="PTHR46577">
    <property type="entry name" value="HTH-TYPE TRANSCRIPTIONAL REGULATORY PROTEIN GABR"/>
    <property type="match status" value="1"/>
</dbReference>
<dbReference type="Gene3D" id="3.40.640.10">
    <property type="entry name" value="Type I PLP-dependent aspartate aminotransferase-like (Major domain)"/>
    <property type="match status" value="1"/>
</dbReference>
<dbReference type="PROSITE" id="PS50949">
    <property type="entry name" value="HTH_GNTR"/>
    <property type="match status" value="1"/>
</dbReference>
<dbReference type="InterPro" id="IPR036388">
    <property type="entry name" value="WH-like_DNA-bd_sf"/>
</dbReference>
<keyword evidence="5" id="KW-0804">Transcription</keyword>
<dbReference type="InterPro" id="IPR036390">
    <property type="entry name" value="WH_DNA-bd_sf"/>
</dbReference>
<reference evidence="8 9" key="1">
    <citation type="submission" date="2019-07" db="EMBL/GenBank/DDBJ databases">
        <title>Whole genome shotgun sequence of Myxococcus fulvus NBRC 100333.</title>
        <authorList>
            <person name="Hosoyama A."/>
            <person name="Uohara A."/>
            <person name="Ohji S."/>
            <person name="Ichikawa N."/>
        </authorList>
    </citation>
    <scope>NUCLEOTIDE SEQUENCE [LARGE SCALE GENOMIC DNA]</scope>
    <source>
        <strain evidence="8 9">NBRC 100333</strain>
    </source>
</reference>
<proteinExistence type="inferred from homology"/>
<dbReference type="SUPFAM" id="SSF53383">
    <property type="entry name" value="PLP-dependent transferases"/>
    <property type="match status" value="1"/>
</dbReference>
<dbReference type="InterPro" id="IPR004839">
    <property type="entry name" value="Aminotransferase_I/II_large"/>
</dbReference>
<dbReference type="EMBL" id="BJXR01000040">
    <property type="protein sequence ID" value="GEN10801.1"/>
    <property type="molecule type" value="Genomic_DNA"/>
</dbReference>
<dbReference type="GO" id="GO:0003677">
    <property type="term" value="F:DNA binding"/>
    <property type="evidence" value="ECO:0007669"/>
    <property type="project" value="UniProtKB-KW"/>
</dbReference>
<dbReference type="InterPro" id="IPR015422">
    <property type="entry name" value="PyrdxlP-dep_Trfase_small"/>
</dbReference>
<dbReference type="SUPFAM" id="SSF46785">
    <property type="entry name" value="Winged helix' DNA-binding domain"/>
    <property type="match status" value="1"/>
</dbReference>
<dbReference type="AlphaFoldDB" id="A0A511T9E5"/>
<dbReference type="GO" id="GO:0030170">
    <property type="term" value="F:pyridoxal phosphate binding"/>
    <property type="evidence" value="ECO:0007669"/>
    <property type="project" value="InterPro"/>
</dbReference>
<dbReference type="InterPro" id="IPR015421">
    <property type="entry name" value="PyrdxlP-dep_Trfase_major"/>
</dbReference>
<dbReference type="Gene3D" id="1.10.10.10">
    <property type="entry name" value="Winged helix-like DNA-binding domain superfamily/Winged helix DNA-binding domain"/>
    <property type="match status" value="1"/>
</dbReference>
<evidence type="ECO:0000259" key="7">
    <source>
        <dbReference type="PROSITE" id="PS50949"/>
    </source>
</evidence>
<keyword evidence="4" id="KW-0238">DNA-binding</keyword>
<comment type="caution">
    <text evidence="8">The sequence shown here is derived from an EMBL/GenBank/DDBJ whole genome shotgun (WGS) entry which is preliminary data.</text>
</comment>
<evidence type="ECO:0000256" key="4">
    <source>
        <dbReference type="ARBA" id="ARBA00023125"/>
    </source>
</evidence>
<dbReference type="CDD" id="cd07377">
    <property type="entry name" value="WHTH_GntR"/>
    <property type="match status" value="1"/>
</dbReference>
<keyword evidence="2" id="KW-0663">Pyridoxal phosphate</keyword>
<dbReference type="InterPro" id="IPR015424">
    <property type="entry name" value="PyrdxlP-dep_Trfase"/>
</dbReference>
<dbReference type="STRING" id="1334629.MFUL124B02_40855"/>
<evidence type="ECO:0000256" key="3">
    <source>
        <dbReference type="ARBA" id="ARBA00023015"/>
    </source>
</evidence>
<sequence>MCLGSGGRARYRYGLAGDGLRIGDGMGALAHKPKLYEQVAEKLEDAINAGTLRAGDRLPSVRQLSLREQVSISTVLQAYLHLESVGLIETRPQSGHYVRRRERPRLAEPQVSRPATSATPVTVSALVSRVYQSMRDPNLVQMGGAWPSTELLPTRRLYRELNALTREMGDAGMLYDVPPGCPELRRQLARRSLDWGAALSPEDFIITVGAAEAIHLCLLAVARPGDTIAIESPAYYGTLQAIESLGLRALEIPCSPRHGMELDALQAALERRRVAAVLVVPSYSNPVGSCMPTANRQRLVAMLEERGVPLIEDDLYGDLHFDERRPRTCKSFDKTGNVMLCGSFSKTLAPGFRVGYVAPGRLRERVELLKFSHTVASPTLLPLAIARFLEEGGYDRHLRTLRRRLTEQVARMAEGVAEHFPEGTRVARPAGGSLLWVELPATVDSLVLHGRALEAGVSIAPGPIFSPRPDSYRNFIRLSCGQPWTPRIEGAMATVGRLVRTLM</sequence>
<evidence type="ECO:0000256" key="2">
    <source>
        <dbReference type="ARBA" id="ARBA00022898"/>
    </source>
</evidence>
<dbReference type="Gene3D" id="3.90.1150.10">
    <property type="entry name" value="Aspartate Aminotransferase, domain 1"/>
    <property type="match status" value="1"/>
</dbReference>
<dbReference type="SMART" id="SM00345">
    <property type="entry name" value="HTH_GNTR"/>
    <property type="match status" value="1"/>
</dbReference>
<dbReference type="GO" id="GO:0003700">
    <property type="term" value="F:DNA-binding transcription factor activity"/>
    <property type="evidence" value="ECO:0007669"/>
    <property type="project" value="InterPro"/>
</dbReference>
<evidence type="ECO:0000313" key="8">
    <source>
        <dbReference type="EMBL" id="GEN10801.1"/>
    </source>
</evidence>
<feature type="domain" description="HTH gntR-type" evidence="7">
    <location>
        <begin position="33"/>
        <end position="101"/>
    </location>
</feature>
<evidence type="ECO:0000256" key="6">
    <source>
        <dbReference type="SAM" id="MobiDB-lite"/>
    </source>
</evidence>
<evidence type="ECO:0000313" key="9">
    <source>
        <dbReference type="Proteomes" id="UP000321514"/>
    </source>
</evidence>
<keyword evidence="3" id="KW-0805">Transcription regulation</keyword>
<dbReference type="Pfam" id="PF00155">
    <property type="entry name" value="Aminotran_1_2"/>
    <property type="match status" value="1"/>
</dbReference>
<protein>
    <submittedName>
        <fullName evidence="8">GntR family transcriptional regulator</fullName>
    </submittedName>
</protein>
<accession>A0A511T9E5</accession>
<feature type="region of interest" description="Disordered" evidence="6">
    <location>
        <begin position="96"/>
        <end position="117"/>
    </location>
</feature>
<dbReference type="InterPro" id="IPR000524">
    <property type="entry name" value="Tscrpt_reg_HTH_GntR"/>
</dbReference>
<dbReference type="CDD" id="cd00609">
    <property type="entry name" value="AAT_like"/>
    <property type="match status" value="1"/>
</dbReference>
<dbReference type="Pfam" id="PF00392">
    <property type="entry name" value="GntR"/>
    <property type="match status" value="1"/>
</dbReference>
<evidence type="ECO:0000256" key="5">
    <source>
        <dbReference type="ARBA" id="ARBA00023163"/>
    </source>
</evidence>
<evidence type="ECO:0000256" key="1">
    <source>
        <dbReference type="ARBA" id="ARBA00005384"/>
    </source>
</evidence>
<dbReference type="Proteomes" id="UP000321514">
    <property type="component" value="Unassembled WGS sequence"/>
</dbReference>
<dbReference type="InterPro" id="IPR051446">
    <property type="entry name" value="HTH_trans_reg/aminotransferase"/>
</dbReference>
<comment type="similarity">
    <text evidence="1">In the C-terminal section; belongs to the class-I pyridoxal-phosphate-dependent aminotransferase family.</text>
</comment>
<gene>
    <name evidence="8" type="ORF">MFU01_58380</name>
</gene>